<dbReference type="SUPFAM" id="SSF54695">
    <property type="entry name" value="POZ domain"/>
    <property type="match status" value="1"/>
</dbReference>
<feature type="domain" description="BTB" evidence="1">
    <location>
        <begin position="1"/>
        <end position="63"/>
    </location>
</feature>
<keyword evidence="3" id="KW-1185">Reference proteome</keyword>
<dbReference type="InterPro" id="IPR011333">
    <property type="entry name" value="SKP1/BTB/POZ_sf"/>
</dbReference>
<reference evidence="2" key="1">
    <citation type="journal article" date="2020" name="Stud. Mycol.">
        <title>101 Dothideomycetes genomes: a test case for predicting lifestyles and emergence of pathogens.</title>
        <authorList>
            <person name="Haridas S."/>
            <person name="Albert R."/>
            <person name="Binder M."/>
            <person name="Bloem J."/>
            <person name="Labutti K."/>
            <person name="Salamov A."/>
            <person name="Andreopoulos B."/>
            <person name="Baker S."/>
            <person name="Barry K."/>
            <person name="Bills G."/>
            <person name="Bluhm B."/>
            <person name="Cannon C."/>
            <person name="Castanera R."/>
            <person name="Culley D."/>
            <person name="Daum C."/>
            <person name="Ezra D."/>
            <person name="Gonzalez J."/>
            <person name="Henrissat B."/>
            <person name="Kuo A."/>
            <person name="Liang C."/>
            <person name="Lipzen A."/>
            <person name="Lutzoni F."/>
            <person name="Magnuson J."/>
            <person name="Mondo S."/>
            <person name="Nolan M."/>
            <person name="Ohm R."/>
            <person name="Pangilinan J."/>
            <person name="Park H.-J."/>
            <person name="Ramirez L."/>
            <person name="Alfaro M."/>
            <person name="Sun H."/>
            <person name="Tritt A."/>
            <person name="Yoshinaga Y."/>
            <person name="Zwiers L.-H."/>
            <person name="Turgeon B."/>
            <person name="Goodwin S."/>
            <person name="Spatafora J."/>
            <person name="Crous P."/>
            <person name="Grigoriev I."/>
        </authorList>
    </citation>
    <scope>NUCLEOTIDE SEQUENCE</scope>
    <source>
        <strain evidence="2">CBS 107.79</strain>
    </source>
</reference>
<evidence type="ECO:0000259" key="1">
    <source>
        <dbReference type="PROSITE" id="PS50097"/>
    </source>
</evidence>
<evidence type="ECO:0000313" key="2">
    <source>
        <dbReference type="EMBL" id="KAF1977222.1"/>
    </source>
</evidence>
<dbReference type="InterPro" id="IPR000210">
    <property type="entry name" value="BTB/POZ_dom"/>
</dbReference>
<dbReference type="Proteomes" id="UP000800036">
    <property type="component" value="Unassembled WGS sequence"/>
</dbReference>
<sequence>GKPSRIFGVPRDLITARSEFFRNALNSRWVESNENMVTLPANDLELFQKYLHVVYLNTAPVGEDVDVHTVKNGNDGSRKRVKRSAKEIDRLVSCSFAREFDTIIDLYILSDHL</sequence>
<dbReference type="PROSITE" id="PS50097">
    <property type="entry name" value="BTB"/>
    <property type="match status" value="1"/>
</dbReference>
<dbReference type="EMBL" id="ML976664">
    <property type="protein sequence ID" value="KAF1977222.1"/>
    <property type="molecule type" value="Genomic_DNA"/>
</dbReference>
<evidence type="ECO:0000313" key="3">
    <source>
        <dbReference type="Proteomes" id="UP000800036"/>
    </source>
</evidence>
<dbReference type="OrthoDB" id="1022638at2759"/>
<gene>
    <name evidence="2" type="ORF">BU23DRAFT_453962</name>
</gene>
<protein>
    <recommendedName>
        <fullName evidence="1">BTB domain-containing protein</fullName>
    </recommendedName>
</protein>
<proteinExistence type="predicted"/>
<name>A0A6A5VNC4_9PLEO</name>
<dbReference type="AlphaFoldDB" id="A0A6A5VNC4"/>
<accession>A0A6A5VNC4</accession>
<organism evidence="2 3">
    <name type="scientific">Bimuria novae-zelandiae CBS 107.79</name>
    <dbReference type="NCBI Taxonomy" id="1447943"/>
    <lineage>
        <taxon>Eukaryota</taxon>
        <taxon>Fungi</taxon>
        <taxon>Dikarya</taxon>
        <taxon>Ascomycota</taxon>
        <taxon>Pezizomycotina</taxon>
        <taxon>Dothideomycetes</taxon>
        <taxon>Pleosporomycetidae</taxon>
        <taxon>Pleosporales</taxon>
        <taxon>Massarineae</taxon>
        <taxon>Didymosphaeriaceae</taxon>
        <taxon>Bimuria</taxon>
    </lineage>
</organism>
<feature type="non-terminal residue" evidence="2">
    <location>
        <position position="1"/>
    </location>
</feature>
<dbReference type="Gene3D" id="3.30.710.10">
    <property type="entry name" value="Potassium Channel Kv1.1, Chain A"/>
    <property type="match status" value="1"/>
</dbReference>